<dbReference type="OrthoDB" id="3227556at2759"/>
<gene>
    <name evidence="2" type="ORF">CONPUDRAFT_168318</name>
</gene>
<dbReference type="GeneID" id="19205971"/>
<keyword evidence="3" id="KW-1185">Reference proteome</keyword>
<feature type="region of interest" description="Disordered" evidence="1">
    <location>
        <begin position="35"/>
        <end position="55"/>
    </location>
</feature>
<reference evidence="3" key="1">
    <citation type="journal article" date="2012" name="Science">
        <title>The Paleozoic origin of enzymatic lignin decomposition reconstructed from 31 fungal genomes.</title>
        <authorList>
            <person name="Floudas D."/>
            <person name="Binder M."/>
            <person name="Riley R."/>
            <person name="Barry K."/>
            <person name="Blanchette R.A."/>
            <person name="Henrissat B."/>
            <person name="Martinez A.T."/>
            <person name="Otillar R."/>
            <person name="Spatafora J.W."/>
            <person name="Yadav J.S."/>
            <person name="Aerts A."/>
            <person name="Benoit I."/>
            <person name="Boyd A."/>
            <person name="Carlson A."/>
            <person name="Copeland A."/>
            <person name="Coutinho P.M."/>
            <person name="de Vries R.P."/>
            <person name="Ferreira P."/>
            <person name="Findley K."/>
            <person name="Foster B."/>
            <person name="Gaskell J."/>
            <person name="Glotzer D."/>
            <person name="Gorecki P."/>
            <person name="Heitman J."/>
            <person name="Hesse C."/>
            <person name="Hori C."/>
            <person name="Igarashi K."/>
            <person name="Jurgens J.A."/>
            <person name="Kallen N."/>
            <person name="Kersten P."/>
            <person name="Kohler A."/>
            <person name="Kuees U."/>
            <person name="Kumar T.K.A."/>
            <person name="Kuo A."/>
            <person name="LaButti K."/>
            <person name="Larrondo L.F."/>
            <person name="Lindquist E."/>
            <person name="Ling A."/>
            <person name="Lombard V."/>
            <person name="Lucas S."/>
            <person name="Lundell T."/>
            <person name="Martin R."/>
            <person name="McLaughlin D.J."/>
            <person name="Morgenstern I."/>
            <person name="Morin E."/>
            <person name="Murat C."/>
            <person name="Nagy L.G."/>
            <person name="Nolan M."/>
            <person name="Ohm R.A."/>
            <person name="Patyshakuliyeva A."/>
            <person name="Rokas A."/>
            <person name="Ruiz-Duenas F.J."/>
            <person name="Sabat G."/>
            <person name="Salamov A."/>
            <person name="Samejima M."/>
            <person name="Schmutz J."/>
            <person name="Slot J.C."/>
            <person name="St John F."/>
            <person name="Stenlid J."/>
            <person name="Sun H."/>
            <person name="Sun S."/>
            <person name="Syed K."/>
            <person name="Tsang A."/>
            <person name="Wiebenga A."/>
            <person name="Young D."/>
            <person name="Pisabarro A."/>
            <person name="Eastwood D.C."/>
            <person name="Martin F."/>
            <person name="Cullen D."/>
            <person name="Grigoriev I.V."/>
            <person name="Hibbett D.S."/>
        </authorList>
    </citation>
    <scope>NUCLEOTIDE SEQUENCE [LARGE SCALE GENOMIC DNA]</scope>
    <source>
        <strain evidence="3">RWD-64-598 SS2</strain>
    </source>
</reference>
<sequence>MANNLKNKPLPMSETLRDLALLRASDIDLAHLASQSGLSDAGSREDGGIDEATSRSYEFVKETRATLRLLNGGELERQGQKTEEARRELMEVLKGLADGP</sequence>
<dbReference type="EMBL" id="JH711584">
    <property type="protein sequence ID" value="EIW77379.1"/>
    <property type="molecule type" value="Genomic_DNA"/>
</dbReference>
<dbReference type="AlphaFoldDB" id="A0A5M3MDN8"/>
<proteinExistence type="predicted"/>
<comment type="caution">
    <text evidence="2">The sequence shown here is derived from an EMBL/GenBank/DDBJ whole genome shotgun (WGS) entry which is preliminary data.</text>
</comment>
<name>A0A5M3MDN8_CONPW</name>
<dbReference type="Proteomes" id="UP000053558">
    <property type="component" value="Unassembled WGS sequence"/>
</dbReference>
<evidence type="ECO:0000256" key="1">
    <source>
        <dbReference type="SAM" id="MobiDB-lite"/>
    </source>
</evidence>
<evidence type="ECO:0000313" key="2">
    <source>
        <dbReference type="EMBL" id="EIW77379.1"/>
    </source>
</evidence>
<evidence type="ECO:0000313" key="3">
    <source>
        <dbReference type="Proteomes" id="UP000053558"/>
    </source>
</evidence>
<dbReference type="KEGG" id="cput:CONPUDRAFT_168318"/>
<accession>A0A5M3MDN8</accession>
<dbReference type="RefSeq" id="XP_007772760.1">
    <property type="nucleotide sequence ID" value="XM_007774570.1"/>
</dbReference>
<protein>
    <submittedName>
        <fullName evidence="2">Uncharacterized protein</fullName>
    </submittedName>
</protein>
<organism evidence="2 3">
    <name type="scientific">Coniophora puteana (strain RWD-64-598)</name>
    <name type="common">Brown rot fungus</name>
    <dbReference type="NCBI Taxonomy" id="741705"/>
    <lineage>
        <taxon>Eukaryota</taxon>
        <taxon>Fungi</taxon>
        <taxon>Dikarya</taxon>
        <taxon>Basidiomycota</taxon>
        <taxon>Agaricomycotina</taxon>
        <taxon>Agaricomycetes</taxon>
        <taxon>Agaricomycetidae</taxon>
        <taxon>Boletales</taxon>
        <taxon>Coniophorineae</taxon>
        <taxon>Coniophoraceae</taxon>
        <taxon>Coniophora</taxon>
    </lineage>
</organism>
<dbReference type="OMA" id="NSYEYVR"/>